<sequence length="196" mass="21331">MPYTALQQFTVLDLSDRLAGSFCAKTLGLYGCEVIKIEPTSGDLTRKWSDSPNSSEPGDSPLFHHLNAGKKSVTLNLDSPEGRDILDILIQKSGVLIETFQPGRMEPLGFSYKSISSTNPSLIMTSVTPYGQTGPHSEFDYTELTVFAMSGAMHREGLPNRYPIRYGAEVAQYYSGNLAAAATVSALLKFLRKGKG</sequence>
<reference evidence="2" key="1">
    <citation type="submission" date="2018-05" db="EMBL/GenBank/DDBJ databases">
        <authorList>
            <person name="Lanie J.A."/>
            <person name="Ng W.-L."/>
            <person name="Kazmierczak K.M."/>
            <person name="Andrzejewski T.M."/>
            <person name="Davidsen T.M."/>
            <person name="Wayne K.J."/>
            <person name="Tettelin H."/>
            <person name="Glass J.I."/>
            <person name="Rusch D."/>
            <person name="Podicherti R."/>
            <person name="Tsui H.-C.T."/>
            <person name="Winkler M.E."/>
        </authorList>
    </citation>
    <scope>NUCLEOTIDE SEQUENCE</scope>
</reference>
<keyword evidence="1" id="KW-0808">Transferase</keyword>
<dbReference type="InterPro" id="IPR050483">
    <property type="entry name" value="CoA-transferase_III_domain"/>
</dbReference>
<protein>
    <recommendedName>
        <fullName evidence="3">CoA transferase</fullName>
    </recommendedName>
</protein>
<evidence type="ECO:0008006" key="3">
    <source>
        <dbReference type="Google" id="ProtNLM"/>
    </source>
</evidence>
<dbReference type="EMBL" id="UINC01049997">
    <property type="protein sequence ID" value="SVB62442.1"/>
    <property type="molecule type" value="Genomic_DNA"/>
</dbReference>
<dbReference type="InterPro" id="IPR003673">
    <property type="entry name" value="CoA-Trfase_fam_III"/>
</dbReference>
<name>A0A382FIK8_9ZZZZ</name>
<dbReference type="GO" id="GO:0008410">
    <property type="term" value="F:CoA-transferase activity"/>
    <property type="evidence" value="ECO:0007669"/>
    <property type="project" value="TreeGrafter"/>
</dbReference>
<dbReference type="InterPro" id="IPR023606">
    <property type="entry name" value="CoA-Trfase_III_dom_1_sf"/>
</dbReference>
<dbReference type="PANTHER" id="PTHR48207:SF3">
    <property type="entry name" value="SUCCINATE--HYDROXYMETHYLGLUTARATE COA-TRANSFERASE"/>
    <property type="match status" value="1"/>
</dbReference>
<proteinExistence type="predicted"/>
<evidence type="ECO:0000313" key="2">
    <source>
        <dbReference type="EMBL" id="SVB62442.1"/>
    </source>
</evidence>
<dbReference type="Gene3D" id="3.40.50.10540">
    <property type="entry name" value="Crotonobetainyl-coa:carnitine coa-transferase, domain 1"/>
    <property type="match status" value="1"/>
</dbReference>
<dbReference type="AlphaFoldDB" id="A0A382FIK8"/>
<dbReference type="PANTHER" id="PTHR48207">
    <property type="entry name" value="SUCCINATE--HYDROXYMETHYLGLUTARATE COA-TRANSFERASE"/>
    <property type="match status" value="1"/>
</dbReference>
<organism evidence="2">
    <name type="scientific">marine metagenome</name>
    <dbReference type="NCBI Taxonomy" id="408172"/>
    <lineage>
        <taxon>unclassified sequences</taxon>
        <taxon>metagenomes</taxon>
        <taxon>ecological metagenomes</taxon>
    </lineage>
</organism>
<dbReference type="Pfam" id="PF02515">
    <property type="entry name" value="CoA_transf_3"/>
    <property type="match status" value="1"/>
</dbReference>
<gene>
    <name evidence="2" type="ORF">METZ01_LOCUS215296</name>
</gene>
<evidence type="ECO:0000256" key="1">
    <source>
        <dbReference type="ARBA" id="ARBA00022679"/>
    </source>
</evidence>
<feature type="non-terminal residue" evidence="2">
    <location>
        <position position="196"/>
    </location>
</feature>
<accession>A0A382FIK8</accession>
<dbReference type="SUPFAM" id="SSF89796">
    <property type="entry name" value="CoA-transferase family III (CaiB/BaiF)"/>
    <property type="match status" value="1"/>
</dbReference>